<feature type="transmembrane region" description="Helical" evidence="12">
    <location>
        <begin position="169"/>
        <end position="186"/>
    </location>
</feature>
<keyword evidence="9" id="KW-0406">Ion transport</keyword>
<dbReference type="RefSeq" id="WP_263412675.1">
    <property type="nucleotide sequence ID" value="NZ_BAABBH010000001.1"/>
</dbReference>
<evidence type="ECO:0000259" key="13">
    <source>
        <dbReference type="Pfam" id="PF00999"/>
    </source>
</evidence>
<dbReference type="Pfam" id="PF00999">
    <property type="entry name" value="Na_H_Exchanger"/>
    <property type="match status" value="1"/>
</dbReference>
<evidence type="ECO:0000313" key="15">
    <source>
        <dbReference type="Proteomes" id="UP001634747"/>
    </source>
</evidence>
<dbReference type="Proteomes" id="UP001634747">
    <property type="component" value="Unassembled WGS sequence"/>
</dbReference>
<dbReference type="PANTHER" id="PTHR10110">
    <property type="entry name" value="SODIUM/HYDROGEN EXCHANGER"/>
    <property type="match status" value="1"/>
</dbReference>
<evidence type="ECO:0000256" key="10">
    <source>
        <dbReference type="ARBA" id="ARBA00023136"/>
    </source>
</evidence>
<evidence type="ECO:0000256" key="7">
    <source>
        <dbReference type="ARBA" id="ARBA00022989"/>
    </source>
</evidence>
<dbReference type="InterPro" id="IPR018422">
    <property type="entry name" value="Cation/H_exchanger_CPA1"/>
</dbReference>
<name>A0ABW9KJ41_9BACT</name>
<keyword evidence="8" id="KW-0915">Sodium</keyword>
<evidence type="ECO:0000256" key="11">
    <source>
        <dbReference type="ARBA" id="ARBA00023201"/>
    </source>
</evidence>
<keyword evidence="15" id="KW-1185">Reference proteome</keyword>
<feature type="transmembrane region" description="Helical" evidence="12">
    <location>
        <begin position="198"/>
        <end position="217"/>
    </location>
</feature>
<feature type="transmembrane region" description="Helical" evidence="12">
    <location>
        <begin position="313"/>
        <end position="338"/>
    </location>
</feature>
<feature type="transmembrane region" description="Helical" evidence="12">
    <location>
        <begin position="130"/>
        <end position="148"/>
    </location>
</feature>
<feature type="transmembrane region" description="Helical" evidence="12">
    <location>
        <begin position="378"/>
        <end position="402"/>
    </location>
</feature>
<dbReference type="InterPro" id="IPR006153">
    <property type="entry name" value="Cation/H_exchanger_TM"/>
</dbReference>
<keyword evidence="7 12" id="KW-1133">Transmembrane helix</keyword>
<feature type="transmembrane region" description="Helical" evidence="12">
    <location>
        <begin position="28"/>
        <end position="48"/>
    </location>
</feature>
<comment type="caution">
    <text evidence="14">The sequence shown here is derived from an EMBL/GenBank/DDBJ whole genome shotgun (WGS) entry which is preliminary data.</text>
</comment>
<feature type="domain" description="Cation/H+ exchanger transmembrane" evidence="13">
    <location>
        <begin position="11"/>
        <end position="403"/>
    </location>
</feature>
<feature type="transmembrane region" description="Helical" evidence="12">
    <location>
        <begin position="350"/>
        <end position="372"/>
    </location>
</feature>
<reference evidence="14 15" key="1">
    <citation type="submission" date="2024-12" db="EMBL/GenBank/DDBJ databases">
        <authorList>
            <person name="Lee Y."/>
        </authorList>
    </citation>
    <scope>NUCLEOTIDE SEQUENCE [LARGE SCALE GENOMIC DNA]</scope>
    <source>
        <strain evidence="14 15">03SUJ4</strain>
    </source>
</reference>
<evidence type="ECO:0000256" key="2">
    <source>
        <dbReference type="ARBA" id="ARBA00007367"/>
    </source>
</evidence>
<dbReference type="PANTHER" id="PTHR10110:SF195">
    <property type="entry name" value="NA(+)_H(+) ANTIPORTER NHAS2"/>
    <property type="match status" value="1"/>
</dbReference>
<accession>A0ABW9KJ41</accession>
<keyword evidence="10 12" id="KW-0472">Membrane</keyword>
<evidence type="ECO:0000313" key="14">
    <source>
        <dbReference type="EMBL" id="MFN2975814.1"/>
    </source>
</evidence>
<dbReference type="EMBL" id="JBJYXY010000001">
    <property type="protein sequence ID" value="MFN2975814.1"/>
    <property type="molecule type" value="Genomic_DNA"/>
</dbReference>
<evidence type="ECO:0000256" key="5">
    <source>
        <dbReference type="ARBA" id="ARBA00022475"/>
    </source>
</evidence>
<evidence type="ECO:0000256" key="8">
    <source>
        <dbReference type="ARBA" id="ARBA00023053"/>
    </source>
</evidence>
<organism evidence="14 15">
    <name type="scientific">Terriglobus aquaticus</name>
    <dbReference type="NCBI Taxonomy" id="940139"/>
    <lineage>
        <taxon>Bacteria</taxon>
        <taxon>Pseudomonadati</taxon>
        <taxon>Acidobacteriota</taxon>
        <taxon>Terriglobia</taxon>
        <taxon>Terriglobales</taxon>
        <taxon>Acidobacteriaceae</taxon>
        <taxon>Terriglobus</taxon>
    </lineage>
</organism>
<dbReference type="Gene3D" id="6.10.140.1330">
    <property type="match status" value="1"/>
</dbReference>
<feature type="transmembrane region" description="Helical" evidence="12">
    <location>
        <begin position="97"/>
        <end position="118"/>
    </location>
</feature>
<evidence type="ECO:0000256" key="4">
    <source>
        <dbReference type="ARBA" id="ARBA00022449"/>
    </source>
</evidence>
<gene>
    <name evidence="14" type="ORF">ACK2TP_08570</name>
</gene>
<keyword evidence="3" id="KW-0813">Transport</keyword>
<evidence type="ECO:0000256" key="12">
    <source>
        <dbReference type="SAM" id="Phobius"/>
    </source>
</evidence>
<feature type="transmembrane region" description="Helical" evidence="12">
    <location>
        <begin position="6"/>
        <end position="23"/>
    </location>
</feature>
<evidence type="ECO:0000256" key="1">
    <source>
        <dbReference type="ARBA" id="ARBA00004651"/>
    </source>
</evidence>
<comment type="similarity">
    <text evidence="2">Belongs to the monovalent cation:proton antiporter 1 (CPA1) transporter (TC 2.A.36) family.</text>
</comment>
<sequence>MLTVAATVVVLAAAFGLISVRWLRLPIVVGTMLLTVLSSVGLLALSGAVPSLRQAALHSFGQLNYEAFMLHGFLALLLFAGAFLLDIESLWEERVAIVILSVFATVISTLLVGCGIRYCAPWTGFHPSWIQALLFGAVISPTDPIAVLEMLRRVAAPRWLQAQLAGESLFNDGVAAVLFITLLGIAEQGRAPSVPAVVSHLLIQSGGGLALGCVLAWPVARLMRAVDAYQIDILMTLSLALGGYAVAEHLHVSAPLEAVAAGLALRWESRRNPNNIAREEIEHFWSAIDEVQNSVLFVLMGLQCLVVAYSRGFLLLGGVSIVVVNVARFASVACALLALRLIQPHRRSSLAVLSWGGLRGGLSIALALSLPFALGREWILATTFIVVTFSIVIKGGSMDIFLKRFAPQD</sequence>
<keyword evidence="4" id="KW-0050">Antiport</keyword>
<protein>
    <submittedName>
        <fullName evidence="14">Cation:proton antiporter</fullName>
    </submittedName>
</protein>
<keyword evidence="6 12" id="KW-0812">Transmembrane</keyword>
<evidence type="ECO:0000256" key="9">
    <source>
        <dbReference type="ARBA" id="ARBA00023065"/>
    </source>
</evidence>
<keyword evidence="11" id="KW-0739">Sodium transport</keyword>
<feature type="transmembrane region" description="Helical" evidence="12">
    <location>
        <begin position="68"/>
        <end position="85"/>
    </location>
</feature>
<evidence type="ECO:0000256" key="3">
    <source>
        <dbReference type="ARBA" id="ARBA00022448"/>
    </source>
</evidence>
<evidence type="ECO:0000256" key="6">
    <source>
        <dbReference type="ARBA" id="ARBA00022692"/>
    </source>
</evidence>
<proteinExistence type="inferred from homology"/>
<keyword evidence="5" id="KW-1003">Cell membrane</keyword>
<comment type="subcellular location">
    <subcellularLocation>
        <location evidence="1">Cell membrane</location>
        <topology evidence="1">Multi-pass membrane protein</topology>
    </subcellularLocation>
</comment>